<evidence type="ECO:0000256" key="1">
    <source>
        <dbReference type="ARBA" id="ARBA00009670"/>
    </source>
</evidence>
<evidence type="ECO:0000256" key="2">
    <source>
        <dbReference type="SAM" id="SignalP"/>
    </source>
</evidence>
<accession>A0ABR1G3X6</accession>
<comment type="similarity">
    <text evidence="1">Belongs to the protein kinase superfamily. ADCK protein kinase family.</text>
</comment>
<dbReference type="PROSITE" id="PS50011">
    <property type="entry name" value="PROTEIN_KINASE_DOM"/>
    <property type="match status" value="1"/>
</dbReference>
<dbReference type="InterPro" id="IPR011009">
    <property type="entry name" value="Kinase-like_dom_sf"/>
</dbReference>
<evidence type="ECO:0000313" key="4">
    <source>
        <dbReference type="EMBL" id="KAK7248031.1"/>
    </source>
</evidence>
<dbReference type="EMBL" id="JBBJCI010000121">
    <property type="protein sequence ID" value="KAK7248031.1"/>
    <property type="molecule type" value="Genomic_DNA"/>
</dbReference>
<dbReference type="Gene3D" id="1.10.510.10">
    <property type="entry name" value="Transferase(Phosphotransferase) domain 1"/>
    <property type="match status" value="1"/>
</dbReference>
<dbReference type="PANTHER" id="PTHR10566">
    <property type="entry name" value="CHAPERONE-ACTIVITY OF BC1 COMPLEX CABC1 -RELATED"/>
    <property type="match status" value="1"/>
</dbReference>
<dbReference type="InterPro" id="IPR000719">
    <property type="entry name" value="Prot_kinase_dom"/>
</dbReference>
<protein>
    <recommendedName>
        <fullName evidence="3">Protein kinase domain-containing protein</fullName>
    </recommendedName>
</protein>
<dbReference type="InterPro" id="IPR004147">
    <property type="entry name" value="ABC1_dom"/>
</dbReference>
<comment type="caution">
    <text evidence="4">The sequence shown here is derived from an EMBL/GenBank/DDBJ whole genome shotgun (WGS) entry which is preliminary data.</text>
</comment>
<dbReference type="Proteomes" id="UP001363151">
    <property type="component" value="Unassembled WGS sequence"/>
</dbReference>
<reference evidence="4 5" key="1">
    <citation type="submission" date="2024-03" db="EMBL/GenBank/DDBJ databases">
        <title>Aureococcus anophagefferens CCMP1851 and Kratosvirus quantuckense: Draft genome of a second virus-susceptible host strain in the model system.</title>
        <authorList>
            <person name="Chase E."/>
            <person name="Truchon A.R."/>
            <person name="Schepens W."/>
            <person name="Wilhelm S.W."/>
        </authorList>
    </citation>
    <scope>NUCLEOTIDE SEQUENCE [LARGE SCALE GENOMIC DNA]</scope>
    <source>
        <strain evidence="4 5">CCMP1851</strain>
    </source>
</reference>
<evidence type="ECO:0000259" key="3">
    <source>
        <dbReference type="PROSITE" id="PS50011"/>
    </source>
</evidence>
<name>A0ABR1G3X6_AURAN</name>
<dbReference type="SUPFAM" id="SSF56112">
    <property type="entry name" value="Protein kinase-like (PK-like)"/>
    <property type="match status" value="1"/>
</dbReference>
<dbReference type="CDD" id="cd05121">
    <property type="entry name" value="ABC1_ADCK3-like"/>
    <property type="match status" value="1"/>
</dbReference>
<feature type="chain" id="PRO_5047364987" description="Protein kinase domain-containing protein" evidence="2">
    <location>
        <begin position="18"/>
        <end position="691"/>
    </location>
</feature>
<keyword evidence="5" id="KW-1185">Reference proteome</keyword>
<dbReference type="InterPro" id="IPR050154">
    <property type="entry name" value="UbiB_kinase"/>
</dbReference>
<organism evidence="4 5">
    <name type="scientific">Aureococcus anophagefferens</name>
    <name type="common">Harmful bloom alga</name>
    <dbReference type="NCBI Taxonomy" id="44056"/>
    <lineage>
        <taxon>Eukaryota</taxon>
        <taxon>Sar</taxon>
        <taxon>Stramenopiles</taxon>
        <taxon>Ochrophyta</taxon>
        <taxon>Pelagophyceae</taxon>
        <taxon>Pelagomonadales</taxon>
        <taxon>Pelagomonadaceae</taxon>
        <taxon>Aureococcus</taxon>
    </lineage>
</organism>
<feature type="domain" description="Protein kinase" evidence="3">
    <location>
        <begin position="184"/>
        <end position="534"/>
    </location>
</feature>
<evidence type="ECO:0000313" key="5">
    <source>
        <dbReference type="Proteomes" id="UP001363151"/>
    </source>
</evidence>
<keyword evidence="2" id="KW-0732">Signal</keyword>
<gene>
    <name evidence="4" type="ORF">SO694_00087013</name>
</gene>
<sequence>MMRGHALLLFAAAQALRGPPALRAATLQQTQIPTTHHHAPKMSPERRELDALCTAAYDRQSILDFGMARPVELARRVGAFGLALQRVRAQWTDEAHRGAALRSELTALGPLAVKVGQTLSQREDILPADVCDALKTLQTRNEPFEDAVAFRVVADELGYDAGPLAPGAVPAGCATLRGPTLLRHLSPTPVAAASLGQVYRGTTHSGVDVALKVMRPAAPKQCFLDAAVILLLFRFAERSGAVGEIDLQKIFDRVASGIVQELDFRNEARNAKDFGDSLRFLPYVGVPRVVPELTSDASGKVIATEWVEGRHLGDLDKDEKMELSVRAVEAVTAGLVWTGLVHADPHEGNMLLADDGKVTFLDFGLMSSVPDDIMDAFSLGIQSVLKKDWESLTQAFIDTGFVETPIKWRPAPGEAFVQGSYEGEALRVRLTRELGENMQSEATGLSQFGALSTVLFKMGTRWQMRTPPYIILLIRTFLTLEGVVAQVDEEFNVYTAALPWAIQRALSPSTAESRRALRETLLTDRNELRLDALLDLAGGDAKAAPSNWTGSVTPLDSLKTVLGSAQGDTLRRALHDLDSTRLLWRLGFSKRGRQARRLAVAALADRLRAPRAAPAPKKFAEFPESPAAAADRRRTERRLATVNRLLLRGHAARQLRSLRGWLSVAALGWLSLRVGLAGIARGLLGRAKPAA</sequence>
<dbReference type="Pfam" id="PF03109">
    <property type="entry name" value="ABC1"/>
    <property type="match status" value="1"/>
</dbReference>
<proteinExistence type="inferred from homology"/>
<dbReference type="PANTHER" id="PTHR10566:SF123">
    <property type="entry name" value="PROTEIN KINASE SUPERFAMILY PROTEIN"/>
    <property type="match status" value="1"/>
</dbReference>
<feature type="signal peptide" evidence="2">
    <location>
        <begin position="1"/>
        <end position="17"/>
    </location>
</feature>